<keyword evidence="3" id="KW-0238">DNA-binding</keyword>
<dbReference type="Pfam" id="PF12836">
    <property type="entry name" value="HHH_3"/>
    <property type="match status" value="1"/>
</dbReference>
<feature type="compositionally biased region" description="Basic and acidic residues" evidence="1">
    <location>
        <begin position="55"/>
        <end position="72"/>
    </location>
</feature>
<dbReference type="EMBL" id="JACJIB010000011">
    <property type="protein sequence ID" value="MBA8915854.1"/>
    <property type="molecule type" value="Genomic_DNA"/>
</dbReference>
<dbReference type="Proteomes" id="UP000543554">
    <property type="component" value="Unassembled WGS sequence"/>
</dbReference>
<comment type="caution">
    <text evidence="3">The sequence shown here is derived from an EMBL/GenBank/DDBJ whole genome shotgun (WGS) entry which is preliminary data.</text>
</comment>
<dbReference type="AlphaFoldDB" id="A0AA40VCZ5"/>
<dbReference type="GO" id="GO:0003677">
    <property type="term" value="F:DNA binding"/>
    <property type="evidence" value="ECO:0007669"/>
    <property type="project" value="UniProtKB-KW"/>
</dbReference>
<accession>A0AA40VCZ5</accession>
<dbReference type="SUPFAM" id="SSF81585">
    <property type="entry name" value="PsbU/PolX domain-like"/>
    <property type="match status" value="1"/>
</dbReference>
<dbReference type="RefSeq" id="WP_182556665.1">
    <property type="nucleotide sequence ID" value="NZ_BPRF01000037.1"/>
</dbReference>
<evidence type="ECO:0000313" key="3">
    <source>
        <dbReference type="EMBL" id="MBA8915854.1"/>
    </source>
</evidence>
<keyword evidence="4" id="KW-1185">Reference proteome</keyword>
<feature type="chain" id="PRO_5041376899" evidence="2">
    <location>
        <begin position="23"/>
        <end position="133"/>
    </location>
</feature>
<dbReference type="Gene3D" id="1.10.150.320">
    <property type="entry name" value="Photosystem II 12 kDa extrinsic protein"/>
    <property type="match status" value="1"/>
</dbReference>
<feature type="region of interest" description="Disordered" evidence="1">
    <location>
        <begin position="22"/>
        <end position="72"/>
    </location>
</feature>
<keyword evidence="2" id="KW-0732">Signal</keyword>
<feature type="signal peptide" evidence="2">
    <location>
        <begin position="1"/>
        <end position="22"/>
    </location>
</feature>
<evidence type="ECO:0000256" key="2">
    <source>
        <dbReference type="SAM" id="SignalP"/>
    </source>
</evidence>
<evidence type="ECO:0000313" key="4">
    <source>
        <dbReference type="Proteomes" id="UP000543554"/>
    </source>
</evidence>
<sequence>MRSSLLRTFTVLIGLAAAPALAQAPSPATPPAATKPPASAPSAPSAAPSAAPSKMDAKMDAKTNPKTETKAELIDINSATAEELSRLKGIGEARSAAIVKGRPYRGKDELVRKKILPESVYAGIKDQIIAKQK</sequence>
<evidence type="ECO:0000256" key="1">
    <source>
        <dbReference type="SAM" id="MobiDB-lite"/>
    </source>
</evidence>
<name>A0AA40VCZ5_9HYPH</name>
<gene>
    <name evidence="3" type="ORF">HNR51_004968</name>
</gene>
<organism evidence="3 4">
    <name type="scientific">Methylorubrum thiocyanatum</name>
    <dbReference type="NCBI Taxonomy" id="47958"/>
    <lineage>
        <taxon>Bacteria</taxon>
        <taxon>Pseudomonadati</taxon>
        <taxon>Pseudomonadota</taxon>
        <taxon>Alphaproteobacteria</taxon>
        <taxon>Hyphomicrobiales</taxon>
        <taxon>Methylobacteriaceae</taxon>
        <taxon>Methylorubrum</taxon>
    </lineage>
</organism>
<proteinExistence type="predicted"/>
<feature type="compositionally biased region" description="Low complexity" evidence="1">
    <location>
        <begin position="35"/>
        <end position="54"/>
    </location>
</feature>
<protein>
    <submittedName>
        <fullName evidence="3">DNA uptake protein ComE-like DNA-binding protein</fullName>
    </submittedName>
</protein>
<reference evidence="3 4" key="1">
    <citation type="submission" date="2020-08" db="EMBL/GenBank/DDBJ databases">
        <title>Genomic Encyclopedia of Type Strains, Phase IV (KMG-IV): sequencing the most valuable type-strain genomes for metagenomic binning, comparative biology and taxonomic classification.</title>
        <authorList>
            <person name="Goeker M."/>
        </authorList>
    </citation>
    <scope>NUCLEOTIDE SEQUENCE [LARGE SCALE GENOMIC DNA]</scope>
    <source>
        <strain evidence="3 4">DSM 11490</strain>
    </source>
</reference>